<keyword evidence="2" id="KW-1185">Reference proteome</keyword>
<dbReference type="RefSeq" id="WP_047810662.1">
    <property type="nucleotide sequence ID" value="NZ_LDZY01000009.1"/>
</dbReference>
<proteinExistence type="predicted"/>
<sequence length="152" mass="17744">MKKGLTVLLVILILLGQVGCSSPYFVPNNQIQPKSTQKVQEPEFVAFKFYEAQRTGKYSVAWDCMSPAYRTFWKSFEQYVDFMSNSKTLIPEYDTILLNDKFAEKRQDGPEHIMLWYPTTNKNYYFFNLIKINSEWKVYNTGGVLHSGDLPK</sequence>
<dbReference type="AlphaFoldDB" id="A0A0J1FQN5"/>
<accession>A0A0J1FQN5</accession>
<reference evidence="1 2" key="1">
    <citation type="submission" date="2015-06" db="EMBL/GenBank/DDBJ databases">
        <title>Draft genome of the moderately acidophilic sulfate reducer Candidatus Desulfosporosinus acididurans strain M1.</title>
        <authorList>
            <person name="Poehlein A."/>
            <person name="Petzsch P."/>
            <person name="Johnson B.D."/>
            <person name="Schloemann M."/>
            <person name="Daniel R."/>
            <person name="Muehling M."/>
        </authorList>
    </citation>
    <scope>NUCLEOTIDE SEQUENCE [LARGE SCALE GENOMIC DNA]</scope>
    <source>
        <strain evidence="1 2">M1</strain>
    </source>
</reference>
<dbReference type="Proteomes" id="UP000036356">
    <property type="component" value="Unassembled WGS sequence"/>
</dbReference>
<evidence type="ECO:0000313" key="1">
    <source>
        <dbReference type="EMBL" id="KLU65288.1"/>
    </source>
</evidence>
<name>A0A0J1FQN5_9FIRM</name>
<dbReference type="EMBL" id="LDZY01000009">
    <property type="protein sequence ID" value="KLU65288.1"/>
    <property type="molecule type" value="Genomic_DNA"/>
</dbReference>
<gene>
    <name evidence="1" type="ORF">DEAC_c28400</name>
</gene>
<organism evidence="1 2">
    <name type="scientific">Desulfosporosinus acididurans</name>
    <dbReference type="NCBI Taxonomy" id="476652"/>
    <lineage>
        <taxon>Bacteria</taxon>
        <taxon>Bacillati</taxon>
        <taxon>Bacillota</taxon>
        <taxon>Clostridia</taxon>
        <taxon>Eubacteriales</taxon>
        <taxon>Desulfitobacteriaceae</taxon>
        <taxon>Desulfosporosinus</taxon>
    </lineage>
</organism>
<protein>
    <submittedName>
        <fullName evidence="1">Uncharacterized protein</fullName>
    </submittedName>
</protein>
<evidence type="ECO:0000313" key="2">
    <source>
        <dbReference type="Proteomes" id="UP000036356"/>
    </source>
</evidence>
<dbReference type="PATRIC" id="fig|476652.3.peg.2984"/>
<comment type="caution">
    <text evidence="1">The sequence shown here is derived from an EMBL/GenBank/DDBJ whole genome shotgun (WGS) entry which is preliminary data.</text>
</comment>